<evidence type="ECO:0000256" key="3">
    <source>
        <dbReference type="ARBA" id="ARBA00022536"/>
    </source>
</evidence>
<dbReference type="InterPro" id="IPR018097">
    <property type="entry name" value="EGF_Ca-bd_CS"/>
</dbReference>
<feature type="transmembrane region" description="Helical" evidence="11">
    <location>
        <begin position="923"/>
        <end position="941"/>
    </location>
</feature>
<dbReference type="PROSITE" id="PS50026">
    <property type="entry name" value="EGF_3"/>
    <property type="match status" value="5"/>
</dbReference>
<gene>
    <name evidence="13" type="ORF">OKIOD_LOCUS2554</name>
</gene>
<feature type="disulfide bond" evidence="10">
    <location>
        <begin position="488"/>
        <end position="497"/>
    </location>
</feature>
<evidence type="ECO:0000256" key="10">
    <source>
        <dbReference type="PROSITE-ProRule" id="PRU00076"/>
    </source>
</evidence>
<keyword evidence="14" id="KW-1185">Reference proteome</keyword>
<feature type="domain" description="EGF-like" evidence="12">
    <location>
        <begin position="331"/>
        <end position="370"/>
    </location>
</feature>
<dbReference type="PANTHER" id="PTHR24039">
    <property type="entry name" value="FIBRILLIN-RELATED"/>
    <property type="match status" value="1"/>
</dbReference>
<evidence type="ECO:0000313" key="13">
    <source>
        <dbReference type="EMBL" id="CAG5085758.1"/>
    </source>
</evidence>
<sequence length="1454" mass="164279">MRRFVEQNDDPHYWGIGMNVKCKPGYWQKFSIEQREIQPGKALRTFRHGDEILHQDLSDVQNTMTGDVVKVYLSQDSDNTAGELAEVRNFYFQELEPCLDPCDGYEDCTTFINSCEAHVGPNINKLLFGNFIARRLGHEAIHDTTCDEGWYTYELISKQDPDDPATTNYTLTEDGVEIYSDSHPTKLLPNGDQIEVHVSDPEHSAATAFHVRNFYIETLTDNDICDDPTFCPVDSLCSAEDFTCTCHVGTIYENYCLTADCDGYQCCNGGFYDSNANQCVDVDECSLQEPICPSEIMTCSNTEFSYECSCPVGYENAFCAGNACRTFQCVEIDECTTQNPCSTTETCKNTLGSYECDCIDGYNRVDGVCEDINECEAESEACPQFSTCENNTPGFQCVCDPGFVQDTCSGHDDCSTFVCIDDDECSIEPCGENMSCTNSVGSYSCECFDGMNMIDDECFDVDECLFEEDICPAFSTCENLLGSFKCSCSTGFDGGFCSGYQDCSSFACADIDECKVGSHSCDEICTNTVGNYTCSCPIQMRQIGFFGCEEVIFDSKDLSKMDDDELKTMIENEFIVIRDKMQLAIKLTNDSKLVSEAIGEASARTGNLLSNLLAPKSGDDAFLKKIGSSSIDLLLENSENMVSIRKGLNLLLDAVSEDSPSTEFIVFGENITIPVLFQETKSSEKGMFAEIKFNPFIYSDDDLRLAKNVLYSANYEGSAQMSFQQEAKTIKKKMVPDQGEIIRFDLENNEDFFVFFDSELQNLHLELFVDFWYQPDPKLLSFRHHANLPSFKNVTDLSSTICTEKNCSGDPYGIHFDKNEVEHCFSRDKCSIFILIRSTSLDSDQEEFDLRITSVSASCVTDKSEKWNRDFCEVMSDSTAVNVKCSCKISSGDKITSRSGSFTTVADYYTVFVNEIITLSVKLFPIILGFLWVCILIRSHFLDRSNNRSNFLHPPALVIRKSFQHVAGFYIISVDSRFSFNRAPKMLKLEIFFLDLLLREQIVEFYLGSENNRIFENGKISHFLMTLPIMKIKSLKLSTNIHKELEATFLPKKISFFKVDQFPQSNSKASISNIAGHESTVVFDKDDVISVLGTEEACSSKVFMDDKYQEDTCLKEKLIDNSHWFGPILSRRQNEISRKTTDKSEPEYTFFDRSEAYENGLYQKLQKSILNKEAITDLVYKSKHKADFRLTMRRFISYFFLTLSLYGLSTVILPTEKFLLDKNFRDKISIIPSQTQLNITSTWELIQSEIVPLIHSGNPSNGEKANLKDRAFARDNVNFRLGPASLTQHRDQCGFFTTYWNPQPTASERAMEKVIKSPLLSSYFSNTRSSLSSDIFLQTPNRITSSTCAFSAILGTSKESADYMTDFLRKNAWFDQETKLLIFEQSFLNMNINAFVQLRVVFEFVEGGAIIPSLTIQQLKNVELTDYTFAFNLIVFITLLLYETVESTRASSNS</sequence>
<comment type="caution">
    <text evidence="10">Lacks conserved residue(s) required for the propagation of feature annotation.</text>
</comment>
<dbReference type="SMART" id="SM00181">
    <property type="entry name" value="EGF"/>
    <property type="match status" value="7"/>
</dbReference>
<feature type="domain" description="EGF-like" evidence="12">
    <location>
        <begin position="421"/>
        <end position="459"/>
    </location>
</feature>
<keyword evidence="4 11" id="KW-0812">Transmembrane</keyword>
<protein>
    <submittedName>
        <fullName evidence="13">Oidioi.mRNA.OKI2018_I69.PAR.g10996.t1.cds</fullName>
    </submittedName>
</protein>
<keyword evidence="8 11" id="KW-0472">Membrane</keyword>
<dbReference type="InterPro" id="IPR009030">
    <property type="entry name" value="Growth_fac_rcpt_cys_sf"/>
</dbReference>
<keyword evidence="3 10" id="KW-0245">EGF-like domain</keyword>
<dbReference type="PROSITE" id="PS01187">
    <property type="entry name" value="EGF_CA"/>
    <property type="match status" value="3"/>
</dbReference>
<feature type="disulfide bond" evidence="10">
    <location>
        <begin position="399"/>
        <end position="408"/>
    </location>
</feature>
<reference evidence="13 14" key="1">
    <citation type="submission" date="2021-04" db="EMBL/GenBank/DDBJ databases">
        <authorList>
            <person name="Bliznina A."/>
        </authorList>
    </citation>
    <scope>NUCLEOTIDE SEQUENCE [LARGE SCALE GENOMIC DNA]</scope>
</reference>
<keyword evidence="6" id="KW-0677">Repeat</keyword>
<comment type="subcellular location">
    <subcellularLocation>
        <location evidence="1">Membrane</location>
        <topology evidence="1">Multi-pass membrane protein</topology>
    </subcellularLocation>
</comment>
<evidence type="ECO:0000256" key="5">
    <source>
        <dbReference type="ARBA" id="ARBA00022729"/>
    </source>
</evidence>
<comment type="similarity">
    <text evidence="2">Belongs to the polycystin family.</text>
</comment>
<evidence type="ECO:0000256" key="6">
    <source>
        <dbReference type="ARBA" id="ARBA00022737"/>
    </source>
</evidence>
<evidence type="ECO:0000256" key="8">
    <source>
        <dbReference type="ARBA" id="ARBA00023136"/>
    </source>
</evidence>
<evidence type="ECO:0000259" key="12">
    <source>
        <dbReference type="PROSITE" id="PS50026"/>
    </source>
</evidence>
<dbReference type="InterPro" id="IPR046791">
    <property type="entry name" value="Polycystin_dom"/>
</dbReference>
<dbReference type="PROSITE" id="PS00010">
    <property type="entry name" value="ASX_HYDROXYL"/>
    <property type="match status" value="6"/>
</dbReference>
<feature type="domain" description="EGF-like" evidence="12">
    <location>
        <begin position="460"/>
        <end position="498"/>
    </location>
</feature>
<keyword evidence="9 10" id="KW-1015">Disulfide bond</keyword>
<accession>A0ABN7RTH7</accession>
<keyword evidence="5" id="KW-0732">Signal</keyword>
<dbReference type="InterPro" id="IPR049883">
    <property type="entry name" value="NOTCH1_EGF-like"/>
</dbReference>
<dbReference type="InterPro" id="IPR000742">
    <property type="entry name" value="EGF"/>
</dbReference>
<name>A0ABN7RTH7_OIKDI</name>
<evidence type="ECO:0000256" key="7">
    <source>
        <dbReference type="ARBA" id="ARBA00022989"/>
    </source>
</evidence>
<evidence type="ECO:0000256" key="9">
    <source>
        <dbReference type="ARBA" id="ARBA00023157"/>
    </source>
</evidence>
<feature type="disulfide bond" evidence="10">
    <location>
        <begin position="310"/>
        <end position="319"/>
    </location>
</feature>
<dbReference type="InterPro" id="IPR001881">
    <property type="entry name" value="EGF-like_Ca-bd_dom"/>
</dbReference>
<feature type="domain" description="EGF-like" evidence="12">
    <location>
        <begin position="371"/>
        <end position="409"/>
    </location>
</feature>
<dbReference type="Proteomes" id="UP001158576">
    <property type="component" value="Chromosome PAR"/>
</dbReference>
<feature type="transmembrane region" description="Helical" evidence="11">
    <location>
        <begin position="1195"/>
        <end position="1213"/>
    </location>
</feature>
<evidence type="ECO:0000256" key="4">
    <source>
        <dbReference type="ARBA" id="ARBA00022692"/>
    </source>
</evidence>
<organism evidence="13 14">
    <name type="scientific">Oikopleura dioica</name>
    <name type="common">Tunicate</name>
    <dbReference type="NCBI Taxonomy" id="34765"/>
    <lineage>
        <taxon>Eukaryota</taxon>
        <taxon>Metazoa</taxon>
        <taxon>Chordata</taxon>
        <taxon>Tunicata</taxon>
        <taxon>Appendicularia</taxon>
        <taxon>Copelata</taxon>
        <taxon>Oikopleuridae</taxon>
        <taxon>Oikopleura</taxon>
    </lineage>
</organism>
<dbReference type="PROSITE" id="PS01186">
    <property type="entry name" value="EGF_2"/>
    <property type="match status" value="4"/>
</dbReference>
<keyword evidence="7 11" id="KW-1133">Transmembrane helix</keyword>
<dbReference type="InterPro" id="IPR000152">
    <property type="entry name" value="EGF-type_Asp/Asn_hydroxyl_site"/>
</dbReference>
<dbReference type="Gene3D" id="2.10.25.10">
    <property type="entry name" value="Laminin"/>
    <property type="match status" value="6"/>
</dbReference>
<dbReference type="Pfam" id="PF07645">
    <property type="entry name" value="EGF_CA"/>
    <property type="match status" value="6"/>
</dbReference>
<dbReference type="PROSITE" id="PS00022">
    <property type="entry name" value="EGF_1"/>
    <property type="match status" value="1"/>
</dbReference>
<evidence type="ECO:0000256" key="11">
    <source>
        <dbReference type="SAM" id="Phobius"/>
    </source>
</evidence>
<evidence type="ECO:0000256" key="2">
    <source>
        <dbReference type="ARBA" id="ARBA00007200"/>
    </source>
</evidence>
<feature type="domain" description="EGF-like" evidence="12">
    <location>
        <begin position="281"/>
        <end position="320"/>
    </location>
</feature>
<evidence type="ECO:0000313" key="14">
    <source>
        <dbReference type="Proteomes" id="UP001158576"/>
    </source>
</evidence>
<dbReference type="Pfam" id="PF20519">
    <property type="entry name" value="Polycystin_dom"/>
    <property type="match status" value="1"/>
</dbReference>
<evidence type="ECO:0000256" key="1">
    <source>
        <dbReference type="ARBA" id="ARBA00004141"/>
    </source>
</evidence>
<dbReference type="CDD" id="cd00054">
    <property type="entry name" value="EGF_CA"/>
    <property type="match status" value="6"/>
</dbReference>
<proteinExistence type="inferred from homology"/>
<dbReference type="SMART" id="SM00179">
    <property type="entry name" value="EGF_CA"/>
    <property type="match status" value="6"/>
</dbReference>
<dbReference type="EMBL" id="OU015568">
    <property type="protein sequence ID" value="CAG5085758.1"/>
    <property type="molecule type" value="Genomic_DNA"/>
</dbReference>
<dbReference type="SUPFAM" id="SSF57196">
    <property type="entry name" value="EGF/Laminin"/>
    <property type="match status" value="1"/>
</dbReference>
<dbReference type="SUPFAM" id="SSF57184">
    <property type="entry name" value="Growth factor receptor domain"/>
    <property type="match status" value="2"/>
</dbReference>